<dbReference type="InterPro" id="IPR029010">
    <property type="entry name" value="ThuA-like"/>
</dbReference>
<comment type="caution">
    <text evidence="3">The sequence shown here is derived from an EMBL/GenBank/DDBJ whole genome shotgun (WGS) entry which is preliminary data.</text>
</comment>
<keyword evidence="1" id="KW-0732">Signal</keyword>
<evidence type="ECO:0000313" key="3">
    <source>
        <dbReference type="EMBL" id="TMU57503.1"/>
    </source>
</evidence>
<keyword evidence="4" id="KW-1185">Reference proteome</keyword>
<evidence type="ECO:0000313" key="4">
    <source>
        <dbReference type="Proteomes" id="UP000751614"/>
    </source>
</evidence>
<dbReference type="RefSeq" id="WP_138835062.1">
    <property type="nucleotide sequence ID" value="NZ_VCNI01000001.1"/>
</dbReference>
<dbReference type="Pfam" id="PF06283">
    <property type="entry name" value="ThuA"/>
    <property type="match status" value="1"/>
</dbReference>
<evidence type="ECO:0000259" key="2">
    <source>
        <dbReference type="Pfam" id="PF06283"/>
    </source>
</evidence>
<dbReference type="PANTHER" id="PTHR40469">
    <property type="entry name" value="SECRETED GLYCOSYL HYDROLASE"/>
    <property type="match status" value="1"/>
</dbReference>
<reference evidence="3 4" key="1">
    <citation type="submission" date="2019-05" db="EMBL/GenBank/DDBJ databases">
        <title>Flagellimonas sp. AsT0115, sp. nov., isolated from a marine red algae, Asparagopsis taxiformis.</title>
        <authorList>
            <person name="Kim J."/>
            <person name="Jeong S.E."/>
            <person name="Jeon C.O."/>
        </authorList>
    </citation>
    <scope>NUCLEOTIDE SEQUENCE [LARGE SCALE GENOMIC DNA]</scope>
    <source>
        <strain evidence="3 4">AsT0115</strain>
    </source>
</reference>
<dbReference type="SUPFAM" id="SSF52317">
    <property type="entry name" value="Class I glutamine amidotransferase-like"/>
    <property type="match status" value="1"/>
</dbReference>
<organism evidence="3 4">
    <name type="scientific">Flagellimonas algicola</name>
    <dbReference type="NCBI Taxonomy" id="2583815"/>
    <lineage>
        <taxon>Bacteria</taxon>
        <taxon>Pseudomonadati</taxon>
        <taxon>Bacteroidota</taxon>
        <taxon>Flavobacteriia</taxon>
        <taxon>Flavobacteriales</taxon>
        <taxon>Flavobacteriaceae</taxon>
        <taxon>Flagellimonas</taxon>
    </lineage>
</organism>
<feature type="signal peptide" evidence="1">
    <location>
        <begin position="1"/>
        <end position="18"/>
    </location>
</feature>
<accession>A0ABY2WRD3</accession>
<dbReference type="InterPro" id="IPR029062">
    <property type="entry name" value="Class_I_gatase-like"/>
</dbReference>
<sequence>MKKTLILFALLLVAQIKAQEAEPFVITEDWLSKIQSLAPDPSGTNDSEVKNLLIFSLHTGFEHWTIPHIEAVVQIIAEKSGGFKVTTSKDISVFEKSNLKKYDAVILNNNCSIGPKRDLFWDALEKDNSLSEKARNKKAKQLETNLLNYVKKGHGLMVVHGGIVMQNNSNAFSEMVGGSFDYHPKQQAIQINLVDAEHPMVKCFDPSGFAHIDEPYFFKNAYFDYNFRPLLYLEADKLDGLKNEVPDTIKYVSWIKKYGKGKVFYSSPSHNAQSLENPALLQFYLNGLQYITGSLECDDSPIERNHVGSKTAKSSR</sequence>
<protein>
    <submittedName>
        <fullName evidence="3">ThuA domain-containing protein</fullName>
    </submittedName>
</protein>
<dbReference type="Gene3D" id="3.40.50.880">
    <property type="match status" value="1"/>
</dbReference>
<feature type="chain" id="PRO_5045424843" evidence="1">
    <location>
        <begin position="19"/>
        <end position="316"/>
    </location>
</feature>
<dbReference type="PANTHER" id="PTHR40469:SF2">
    <property type="entry name" value="GALACTOSE-BINDING DOMAIN-LIKE SUPERFAMILY PROTEIN"/>
    <property type="match status" value="1"/>
</dbReference>
<gene>
    <name evidence="3" type="ORF">FGG15_08150</name>
</gene>
<evidence type="ECO:0000256" key="1">
    <source>
        <dbReference type="SAM" id="SignalP"/>
    </source>
</evidence>
<proteinExistence type="predicted"/>
<dbReference type="EMBL" id="VCNI01000001">
    <property type="protein sequence ID" value="TMU57503.1"/>
    <property type="molecule type" value="Genomic_DNA"/>
</dbReference>
<dbReference type="Proteomes" id="UP000751614">
    <property type="component" value="Unassembled WGS sequence"/>
</dbReference>
<feature type="domain" description="ThuA-like" evidence="2">
    <location>
        <begin position="52"/>
        <end position="290"/>
    </location>
</feature>
<name>A0ABY2WRD3_9FLAO</name>